<dbReference type="GO" id="GO:0016747">
    <property type="term" value="F:acyltransferase activity, transferring groups other than amino-acyl groups"/>
    <property type="evidence" value="ECO:0007669"/>
    <property type="project" value="InterPro"/>
</dbReference>
<dbReference type="PROSITE" id="PS51186">
    <property type="entry name" value="GNAT"/>
    <property type="match status" value="1"/>
</dbReference>
<sequence length="258" mass="28653">MCAEDPLTNVFVAARLLDGGPAHTSSLIGLREEGMITAMCWASANLVPVGVTPRNADHFVGRLRRHRRRCSSIFGTAEQVLTLWERMERTWTRPRAIRRHQPMMALDDRDWTPGPTDPRVRPAHLDEVDLVLPAAAHMFTGEIGYPPYVGSDREYRRMIAALIRAGHTYVIVERGRVIFKADVGSLGLGVAQIQGVWVAPELRGHGIAVPAMNAVVEQVLATFAPTVSLYVNDFNEPAVRTYRACGFEQRAEFATVIL</sequence>
<dbReference type="SUPFAM" id="SSF55729">
    <property type="entry name" value="Acyl-CoA N-acyltransferases (Nat)"/>
    <property type="match status" value="1"/>
</dbReference>
<comment type="caution">
    <text evidence="2">The sequence shown here is derived from an EMBL/GenBank/DDBJ whole genome shotgun (WGS) entry which is preliminary data.</text>
</comment>
<gene>
    <name evidence="2" type="ORF">G9U51_00685</name>
</gene>
<evidence type="ECO:0000313" key="2">
    <source>
        <dbReference type="EMBL" id="NHN54300.1"/>
    </source>
</evidence>
<organism evidence="2 3">
    <name type="scientific">Metallococcus carri</name>
    <dbReference type="NCBI Taxonomy" id="1656884"/>
    <lineage>
        <taxon>Bacteria</taxon>
        <taxon>Bacillati</taxon>
        <taxon>Actinomycetota</taxon>
        <taxon>Actinomycetes</taxon>
        <taxon>Micrococcales</taxon>
        <taxon>Dermacoccaceae</taxon>
        <taxon>Metallococcus</taxon>
    </lineage>
</organism>
<dbReference type="Gene3D" id="3.40.630.30">
    <property type="match status" value="1"/>
</dbReference>
<dbReference type="InterPro" id="IPR025289">
    <property type="entry name" value="DUF4081"/>
</dbReference>
<evidence type="ECO:0000259" key="1">
    <source>
        <dbReference type="PROSITE" id="PS51186"/>
    </source>
</evidence>
<dbReference type="Proteomes" id="UP000744769">
    <property type="component" value="Unassembled WGS sequence"/>
</dbReference>
<feature type="domain" description="N-acetyltransferase" evidence="1">
    <location>
        <begin position="118"/>
        <end position="258"/>
    </location>
</feature>
<dbReference type="Pfam" id="PF13312">
    <property type="entry name" value="DUF4081"/>
    <property type="match status" value="1"/>
</dbReference>
<dbReference type="AlphaFoldDB" id="A0A967E8K8"/>
<dbReference type="EMBL" id="JAAOIV010000001">
    <property type="protein sequence ID" value="NHN54300.1"/>
    <property type="molecule type" value="Genomic_DNA"/>
</dbReference>
<dbReference type="InterPro" id="IPR016181">
    <property type="entry name" value="Acyl_CoA_acyltransferase"/>
</dbReference>
<dbReference type="Pfam" id="PF00583">
    <property type="entry name" value="Acetyltransf_1"/>
    <property type="match status" value="1"/>
</dbReference>
<protein>
    <submittedName>
        <fullName evidence="2">GNAT family N-acetyltransferase</fullName>
    </submittedName>
</protein>
<proteinExistence type="predicted"/>
<dbReference type="InterPro" id="IPR000182">
    <property type="entry name" value="GNAT_dom"/>
</dbReference>
<keyword evidence="3" id="KW-1185">Reference proteome</keyword>
<evidence type="ECO:0000313" key="3">
    <source>
        <dbReference type="Proteomes" id="UP000744769"/>
    </source>
</evidence>
<accession>A0A967E8K8</accession>
<reference evidence="2" key="1">
    <citation type="submission" date="2020-03" db="EMBL/GenBank/DDBJ databases">
        <title>Draft sequencing of Calidifontibacter sp. DB0510.</title>
        <authorList>
            <person name="Kim D.-U."/>
        </authorList>
    </citation>
    <scope>NUCLEOTIDE SEQUENCE</scope>
    <source>
        <strain evidence="2">DB0510</strain>
    </source>
</reference>
<name>A0A967E8K8_9MICO</name>